<dbReference type="PANTHER" id="PTHR24171:SF9">
    <property type="entry name" value="ANKYRIN REPEAT DOMAIN-CONTAINING PROTEIN 39"/>
    <property type="match status" value="1"/>
</dbReference>
<dbReference type="SMART" id="SM00248">
    <property type="entry name" value="ANK"/>
    <property type="match status" value="3"/>
</dbReference>
<dbReference type="InterPro" id="IPR036770">
    <property type="entry name" value="Ankyrin_rpt-contain_sf"/>
</dbReference>
<proteinExistence type="predicted"/>
<feature type="repeat" description="ANK" evidence="3">
    <location>
        <begin position="175"/>
        <end position="207"/>
    </location>
</feature>
<sequence>MNFFKTRLKLVKLKSLRKKFNLGREDERGTFLRKLEPIIDDWVARLPDLRDIFSKEEIENLLSTSGNHSNASAGTEFILFVIRTGYKDDPEVDYDGEPFLLHCTTPLLRPEYPSHGYDIVDFHWMLFRIYDRFDVNYTDESGYTHFHIAVKYRCCHMVMKFLEFGHDPNLRVQNTGDTPLHLALSKNDIEMAELLLRNGADPNLSNNVGLTPLHVICMKSDYNNDLAETFFNVNKEVNWVVKVNASMGSGKFFTTRGQHAIRSWC</sequence>
<gene>
    <name evidence="4" type="ORF">TKK_003098</name>
</gene>
<dbReference type="EMBL" id="JBJJXI010000026">
    <property type="protein sequence ID" value="KAL3404109.1"/>
    <property type="molecule type" value="Genomic_DNA"/>
</dbReference>
<dbReference type="SUPFAM" id="SSF48403">
    <property type="entry name" value="Ankyrin repeat"/>
    <property type="match status" value="1"/>
</dbReference>
<evidence type="ECO:0000256" key="3">
    <source>
        <dbReference type="PROSITE-ProRule" id="PRU00023"/>
    </source>
</evidence>
<dbReference type="PANTHER" id="PTHR24171">
    <property type="entry name" value="ANKYRIN REPEAT DOMAIN-CONTAINING PROTEIN 39-RELATED"/>
    <property type="match status" value="1"/>
</dbReference>
<evidence type="ECO:0000313" key="4">
    <source>
        <dbReference type="EMBL" id="KAL3404109.1"/>
    </source>
</evidence>
<dbReference type="Proteomes" id="UP001627154">
    <property type="component" value="Unassembled WGS sequence"/>
</dbReference>
<dbReference type="AlphaFoldDB" id="A0ABD2XG02"/>
<keyword evidence="5" id="KW-1185">Reference proteome</keyword>
<organism evidence="4 5">
    <name type="scientific">Trichogramma kaykai</name>
    <dbReference type="NCBI Taxonomy" id="54128"/>
    <lineage>
        <taxon>Eukaryota</taxon>
        <taxon>Metazoa</taxon>
        <taxon>Ecdysozoa</taxon>
        <taxon>Arthropoda</taxon>
        <taxon>Hexapoda</taxon>
        <taxon>Insecta</taxon>
        <taxon>Pterygota</taxon>
        <taxon>Neoptera</taxon>
        <taxon>Endopterygota</taxon>
        <taxon>Hymenoptera</taxon>
        <taxon>Apocrita</taxon>
        <taxon>Proctotrupomorpha</taxon>
        <taxon>Chalcidoidea</taxon>
        <taxon>Trichogrammatidae</taxon>
        <taxon>Trichogramma</taxon>
    </lineage>
</organism>
<name>A0ABD2XG02_9HYME</name>
<protein>
    <submittedName>
        <fullName evidence="4">Uncharacterized protein</fullName>
    </submittedName>
</protein>
<accession>A0ABD2XG02</accession>
<comment type="caution">
    <text evidence="4">The sequence shown here is derived from an EMBL/GenBank/DDBJ whole genome shotgun (WGS) entry which is preliminary data.</text>
</comment>
<dbReference type="InterPro" id="IPR002110">
    <property type="entry name" value="Ankyrin_rpt"/>
</dbReference>
<dbReference type="Gene3D" id="1.25.40.20">
    <property type="entry name" value="Ankyrin repeat-containing domain"/>
    <property type="match status" value="1"/>
</dbReference>
<keyword evidence="1" id="KW-0677">Repeat</keyword>
<dbReference type="Pfam" id="PF12796">
    <property type="entry name" value="Ank_2"/>
    <property type="match status" value="1"/>
</dbReference>
<evidence type="ECO:0000256" key="1">
    <source>
        <dbReference type="ARBA" id="ARBA00022737"/>
    </source>
</evidence>
<evidence type="ECO:0000313" key="5">
    <source>
        <dbReference type="Proteomes" id="UP001627154"/>
    </source>
</evidence>
<keyword evidence="2 3" id="KW-0040">ANK repeat</keyword>
<reference evidence="4 5" key="1">
    <citation type="journal article" date="2024" name="bioRxiv">
        <title>A reference genome for Trichogramma kaykai: A tiny desert-dwelling parasitoid wasp with competing sex-ratio distorters.</title>
        <authorList>
            <person name="Culotta J."/>
            <person name="Lindsey A.R."/>
        </authorList>
    </citation>
    <scope>NUCLEOTIDE SEQUENCE [LARGE SCALE GENOMIC DNA]</scope>
    <source>
        <strain evidence="4 5">KSX58</strain>
    </source>
</reference>
<dbReference type="PROSITE" id="PS50088">
    <property type="entry name" value="ANK_REPEAT"/>
    <property type="match status" value="1"/>
</dbReference>
<dbReference type="PROSITE" id="PS50297">
    <property type="entry name" value="ANK_REP_REGION"/>
    <property type="match status" value="1"/>
</dbReference>
<evidence type="ECO:0000256" key="2">
    <source>
        <dbReference type="ARBA" id="ARBA00023043"/>
    </source>
</evidence>